<keyword evidence="3" id="KW-0274">FAD</keyword>
<dbReference type="SUPFAM" id="SSF51905">
    <property type="entry name" value="FAD/NAD(P)-binding domain"/>
    <property type="match status" value="1"/>
</dbReference>
<accession>A0ABN2RIB4</accession>
<evidence type="ECO:0000256" key="1">
    <source>
        <dbReference type="ARBA" id="ARBA00001974"/>
    </source>
</evidence>
<dbReference type="Proteomes" id="UP001499854">
    <property type="component" value="Unassembled WGS sequence"/>
</dbReference>
<comment type="caution">
    <text evidence="5">The sequence shown here is derived from an EMBL/GenBank/DDBJ whole genome shotgun (WGS) entry which is preliminary data.</text>
</comment>
<gene>
    <name evidence="5" type="ORF">GCM10009838_29880</name>
</gene>
<sequence length="503" mass="53406">MTGPAVVIVGAGATGLTLAGELALAGIEVTVVERRPNQDVVGQRALGFSSRTIEVFDQRGIADRFLSQGKLAQINGFGQIRLDISDFPTRHNYGLALPQQRIESILADWVGELGVPIRREVEVTGFTQDETGVDVDLSEGGPLRAQYLVGCDGGRSLVRKTAGIAFPGWEASTSSLIAEVELDEEPVWGIRRLGAGVQALSRPQPGGPVRVLVTEPYAGQSGEPTLRDLSEALMGVFGTDYGLRSATWISRFTDMARQAAAYRNRRVLLAGDAAHVHAPIGGQGLGVGVQDAVNLGWKLAQEVRGTAPEGLLDTYHTERHPVAARVLQNTMAQGALTGTGDRLEALRDIMAGLLSLDEPRKQIAGMMSGLDIHYDLGAGHPLLGRRMPDLDLVTPDGPLRVFTLLHAARPVLLNLGEPGTLPIAPWSDRVRSVDAAYAGPWELPVLGPVPAPEAVLIRPDGYVAWVGGPSRTGLADALTRWFGPPSAADEDAQAAASLRTISS</sequence>
<feature type="domain" description="FAD-binding" evidence="4">
    <location>
        <begin position="6"/>
        <end position="330"/>
    </location>
</feature>
<dbReference type="GO" id="GO:0004497">
    <property type="term" value="F:monooxygenase activity"/>
    <property type="evidence" value="ECO:0007669"/>
    <property type="project" value="UniProtKB-KW"/>
</dbReference>
<dbReference type="InterPro" id="IPR050641">
    <property type="entry name" value="RIFMO-like"/>
</dbReference>
<dbReference type="Gene3D" id="3.40.30.120">
    <property type="match status" value="1"/>
</dbReference>
<dbReference type="EMBL" id="BAAAQM010000014">
    <property type="protein sequence ID" value="GAA1969217.1"/>
    <property type="molecule type" value="Genomic_DNA"/>
</dbReference>
<evidence type="ECO:0000259" key="4">
    <source>
        <dbReference type="Pfam" id="PF01494"/>
    </source>
</evidence>
<dbReference type="Gene3D" id="3.30.70.2450">
    <property type="match status" value="1"/>
</dbReference>
<reference evidence="5 6" key="1">
    <citation type="journal article" date="2019" name="Int. J. Syst. Evol. Microbiol.">
        <title>The Global Catalogue of Microorganisms (GCM) 10K type strain sequencing project: providing services to taxonomists for standard genome sequencing and annotation.</title>
        <authorList>
            <consortium name="The Broad Institute Genomics Platform"/>
            <consortium name="The Broad Institute Genome Sequencing Center for Infectious Disease"/>
            <person name="Wu L."/>
            <person name="Ma J."/>
        </authorList>
    </citation>
    <scope>NUCLEOTIDE SEQUENCE [LARGE SCALE GENOMIC DNA]</scope>
    <source>
        <strain evidence="5 6">JCM 16013</strain>
    </source>
</reference>
<protein>
    <submittedName>
        <fullName evidence="5">FAD-dependent monooxygenase</fullName>
    </submittedName>
</protein>
<keyword evidence="5" id="KW-0503">Monooxygenase</keyword>
<dbReference type="Pfam" id="PF01494">
    <property type="entry name" value="FAD_binding_3"/>
    <property type="match status" value="1"/>
</dbReference>
<evidence type="ECO:0000313" key="5">
    <source>
        <dbReference type="EMBL" id="GAA1969217.1"/>
    </source>
</evidence>
<organism evidence="5 6">
    <name type="scientific">Catenulispora subtropica</name>
    <dbReference type="NCBI Taxonomy" id="450798"/>
    <lineage>
        <taxon>Bacteria</taxon>
        <taxon>Bacillati</taxon>
        <taxon>Actinomycetota</taxon>
        <taxon>Actinomycetes</taxon>
        <taxon>Catenulisporales</taxon>
        <taxon>Catenulisporaceae</taxon>
        <taxon>Catenulispora</taxon>
    </lineage>
</organism>
<dbReference type="InterPro" id="IPR002938">
    <property type="entry name" value="FAD-bd"/>
</dbReference>
<dbReference type="RefSeq" id="WP_344657601.1">
    <property type="nucleotide sequence ID" value="NZ_BAAAQM010000014.1"/>
</dbReference>
<name>A0ABN2RIB4_9ACTN</name>
<dbReference type="NCBIfam" id="NF005303">
    <property type="entry name" value="PRK06834.1"/>
    <property type="match status" value="1"/>
</dbReference>
<keyword evidence="6" id="KW-1185">Reference proteome</keyword>
<proteinExistence type="predicted"/>
<evidence type="ECO:0000256" key="2">
    <source>
        <dbReference type="ARBA" id="ARBA00022630"/>
    </source>
</evidence>
<dbReference type="PANTHER" id="PTHR43004">
    <property type="entry name" value="TRK SYSTEM POTASSIUM UPTAKE PROTEIN"/>
    <property type="match status" value="1"/>
</dbReference>
<dbReference type="InterPro" id="IPR036188">
    <property type="entry name" value="FAD/NAD-bd_sf"/>
</dbReference>
<evidence type="ECO:0000313" key="6">
    <source>
        <dbReference type="Proteomes" id="UP001499854"/>
    </source>
</evidence>
<keyword evidence="2" id="KW-0285">Flavoprotein</keyword>
<dbReference type="PANTHER" id="PTHR43004:SF19">
    <property type="entry name" value="BINDING MONOOXYGENASE, PUTATIVE (JCVI)-RELATED"/>
    <property type="match status" value="1"/>
</dbReference>
<evidence type="ECO:0000256" key="3">
    <source>
        <dbReference type="ARBA" id="ARBA00022827"/>
    </source>
</evidence>
<dbReference type="PRINTS" id="PR00420">
    <property type="entry name" value="RNGMNOXGNASE"/>
</dbReference>
<dbReference type="Pfam" id="PF21274">
    <property type="entry name" value="Rng_hyd_C"/>
    <property type="match status" value="1"/>
</dbReference>
<dbReference type="Gene3D" id="3.50.50.60">
    <property type="entry name" value="FAD/NAD(P)-binding domain"/>
    <property type="match status" value="1"/>
</dbReference>
<keyword evidence="5" id="KW-0560">Oxidoreductase</keyword>
<comment type="cofactor">
    <cofactor evidence="1">
        <name>FAD</name>
        <dbReference type="ChEBI" id="CHEBI:57692"/>
    </cofactor>
</comment>